<feature type="transmembrane region" description="Helical" evidence="1">
    <location>
        <begin position="103"/>
        <end position="124"/>
    </location>
</feature>
<keyword evidence="1" id="KW-1133">Transmembrane helix</keyword>
<feature type="region of interest" description="Disordered" evidence="2">
    <location>
        <begin position="1"/>
        <end position="21"/>
    </location>
</feature>
<keyword evidence="4" id="KW-1185">Reference proteome</keyword>
<dbReference type="NCBIfam" id="TIGR03753">
    <property type="entry name" value="blh_monoox"/>
    <property type="match status" value="1"/>
</dbReference>
<dbReference type="HAMAP" id="MF_02093">
    <property type="entry name" value="Beta_carotene_diox"/>
    <property type="match status" value="1"/>
</dbReference>
<keyword evidence="1" id="KW-1003">Cell membrane</keyword>
<dbReference type="RefSeq" id="WP_284062648.1">
    <property type="nucleotide sequence ID" value="NZ_CP126158.1"/>
</dbReference>
<keyword evidence="1" id="KW-0560">Oxidoreductase</keyword>
<comment type="cofactor">
    <cofactor evidence="1">
        <name>Fe(2+)</name>
        <dbReference type="ChEBI" id="CHEBI:29033"/>
    </cofactor>
</comment>
<dbReference type="EC" id="1.13.11.63" evidence="1"/>
<comment type="similarity">
    <text evidence="1">Belongs to the Brp/Blh beta-carotene diooxygenase family.</text>
</comment>
<keyword evidence="1" id="KW-0479">Metal-binding</keyword>
<dbReference type="Proteomes" id="UP001596443">
    <property type="component" value="Unassembled WGS sequence"/>
</dbReference>
<proteinExistence type="inferred from homology"/>
<protein>
    <recommendedName>
        <fullName evidence="1">Probable beta-carotene 15,15'-dioxygenase</fullName>
        <ecNumber evidence="1">1.13.11.63</ecNumber>
    </recommendedName>
</protein>
<feature type="transmembrane region" description="Helical" evidence="1">
    <location>
        <begin position="65"/>
        <end position="82"/>
    </location>
</feature>
<sequence length="369" mass="37959">MSDTAGGEESAGARTAAATAGSAPKPSARRVMFVVGCRPGWFVLGALAAVAATVGALGVDPALPAWVRYAPLAASALVVGLPHGAVDHLAPARTAGRTPTPRWLLAVGIGYLVLGGAYAALWALAPVASAALFVGLTWLHWGQGDLYALDSIGSRHLEGAGVRLGTVLVRGGLPMLVPLLRFPDRYRQVVDAWVALFGRELGSAWIFTPGARGALGAAFAVVTVATVLAGRRRVSAGDAGWRRDAAETLLLWVYFLVVPPLVAVGVYFCAWHSLRHVARLVEVDPAARRAAADGDELAALARVGRDALPLTAVSIALLAAVALVAGVDTAPATLAALYLVFIAVLTLPHVAVVAWMDRVQGAGLAGPPS</sequence>
<evidence type="ECO:0000313" key="4">
    <source>
        <dbReference type="Proteomes" id="UP001596443"/>
    </source>
</evidence>
<organism evidence="3 4">
    <name type="scientific">Halobaculum halobium</name>
    <dbReference type="NCBI Taxonomy" id="3032281"/>
    <lineage>
        <taxon>Archaea</taxon>
        <taxon>Methanobacteriati</taxon>
        <taxon>Methanobacteriota</taxon>
        <taxon>Stenosarchaea group</taxon>
        <taxon>Halobacteria</taxon>
        <taxon>Halobacteriales</taxon>
        <taxon>Haloferacaceae</taxon>
        <taxon>Halobaculum</taxon>
    </lineage>
</organism>
<keyword evidence="1" id="KW-0472">Membrane</keyword>
<dbReference type="GO" id="GO:0005886">
    <property type="term" value="C:plasma membrane"/>
    <property type="evidence" value="ECO:0007669"/>
    <property type="project" value="UniProtKB-SubCell"/>
</dbReference>
<dbReference type="GO" id="GO:0003834">
    <property type="term" value="F:beta-carotene 15,15'-dioxygenase activity"/>
    <property type="evidence" value="ECO:0007669"/>
    <property type="project" value="UniProtKB-EC"/>
</dbReference>
<feature type="transmembrane region" description="Helical" evidence="1">
    <location>
        <begin position="249"/>
        <end position="274"/>
    </location>
</feature>
<feature type="binding site" evidence="1">
    <location>
        <position position="276"/>
    </location>
    <ligand>
        <name>Fe cation</name>
        <dbReference type="ChEBI" id="CHEBI:24875"/>
    </ligand>
</feature>
<feature type="binding site" evidence="1">
    <location>
        <position position="83"/>
    </location>
    <ligand>
        <name>Fe cation</name>
        <dbReference type="ChEBI" id="CHEBI:24875"/>
    </ligand>
</feature>
<comment type="subcellular location">
    <subcellularLocation>
        <location evidence="1">Cell membrane</location>
        <topology evidence="1">Multi-pass membrane protein</topology>
    </subcellularLocation>
</comment>
<comment type="function">
    <text evidence="1">Catalyzes the cleavage of beta-carotene at its central double bond (15,15') to yield two molecules of all-trans-retinal.</text>
</comment>
<keyword evidence="1" id="KW-0223">Dioxygenase</keyword>
<name>A0ABD5T990_9EURY</name>
<dbReference type="GO" id="GO:0005506">
    <property type="term" value="F:iron ion binding"/>
    <property type="evidence" value="ECO:0007669"/>
    <property type="project" value="UniProtKB-UniRule"/>
</dbReference>
<dbReference type="EMBL" id="JBHSWX010000012">
    <property type="protein sequence ID" value="MFC6785826.1"/>
    <property type="molecule type" value="Genomic_DNA"/>
</dbReference>
<feature type="binding site" evidence="1">
    <location>
        <position position="140"/>
    </location>
    <ligand>
        <name>Fe cation</name>
        <dbReference type="ChEBI" id="CHEBI:24875"/>
    </ligand>
</feature>
<evidence type="ECO:0000256" key="2">
    <source>
        <dbReference type="SAM" id="MobiDB-lite"/>
    </source>
</evidence>
<evidence type="ECO:0000313" key="3">
    <source>
        <dbReference type="EMBL" id="MFC6785826.1"/>
    </source>
</evidence>
<dbReference type="GeneID" id="81208885"/>
<feature type="binding site" evidence="1">
    <location>
        <position position="272"/>
    </location>
    <ligand>
        <name>Fe cation</name>
        <dbReference type="ChEBI" id="CHEBI:24875"/>
    </ligand>
</feature>
<feature type="transmembrane region" description="Helical" evidence="1">
    <location>
        <begin position="39"/>
        <end position="59"/>
    </location>
</feature>
<keyword evidence="1" id="KW-0408">Iron</keyword>
<evidence type="ECO:0000256" key="1">
    <source>
        <dbReference type="HAMAP-Rule" id="MF_02093"/>
    </source>
</evidence>
<comment type="catalytic activity">
    <reaction evidence="1">
        <text>all-trans-beta-carotene + O2 = 2 all-trans-retinal</text>
        <dbReference type="Rhea" id="RHEA:32887"/>
        <dbReference type="ChEBI" id="CHEBI:15379"/>
        <dbReference type="ChEBI" id="CHEBI:17579"/>
        <dbReference type="ChEBI" id="CHEBI:17898"/>
        <dbReference type="EC" id="1.13.11.63"/>
    </reaction>
</comment>
<feature type="transmembrane region" description="Helical" evidence="1">
    <location>
        <begin position="202"/>
        <end position="228"/>
    </location>
</feature>
<comment type="caution">
    <text evidence="3">The sequence shown here is derived from an EMBL/GenBank/DDBJ whole genome shotgun (WGS) entry which is preliminary data.</text>
</comment>
<dbReference type="Pfam" id="PF15461">
    <property type="entry name" value="BCD"/>
    <property type="match status" value="1"/>
</dbReference>
<dbReference type="GO" id="GO:0016121">
    <property type="term" value="P:carotene catabolic process"/>
    <property type="evidence" value="ECO:0007669"/>
    <property type="project" value="UniProtKB-UniRule"/>
</dbReference>
<dbReference type="AlphaFoldDB" id="A0ABD5T990"/>
<reference evidence="3 4" key="1">
    <citation type="journal article" date="2019" name="Int. J. Syst. Evol. Microbiol.">
        <title>The Global Catalogue of Microorganisms (GCM) 10K type strain sequencing project: providing services to taxonomists for standard genome sequencing and annotation.</title>
        <authorList>
            <consortium name="The Broad Institute Genomics Platform"/>
            <consortium name="The Broad Institute Genome Sequencing Center for Infectious Disease"/>
            <person name="Wu L."/>
            <person name="Ma J."/>
        </authorList>
    </citation>
    <scope>NUCLEOTIDE SEQUENCE [LARGE SCALE GENOMIC DNA]</scope>
    <source>
        <strain evidence="3 4">SYNS20</strain>
    </source>
</reference>
<dbReference type="GO" id="GO:0010436">
    <property type="term" value="F:carotenoid dioxygenase activity"/>
    <property type="evidence" value="ECO:0007669"/>
    <property type="project" value="UniProtKB-UniRule"/>
</dbReference>
<gene>
    <name evidence="3" type="ORF">ACFQFD_07520</name>
</gene>
<feature type="transmembrane region" description="Helical" evidence="1">
    <location>
        <begin position="307"/>
        <end position="327"/>
    </location>
</feature>
<feature type="transmembrane region" description="Helical" evidence="1">
    <location>
        <begin position="334"/>
        <end position="356"/>
    </location>
</feature>
<accession>A0ABD5T990</accession>
<dbReference type="InterPro" id="IPR022270">
    <property type="entry name" value="Blh_diox"/>
</dbReference>
<keyword evidence="1" id="KW-0812">Transmembrane</keyword>